<dbReference type="EMBL" id="JAPWDV010000002">
    <property type="protein sequence ID" value="KAJ6219260.1"/>
    <property type="molecule type" value="Genomic_DNA"/>
</dbReference>
<accession>A0A9Q0M8N4</accession>
<feature type="compositionally biased region" description="Low complexity" evidence="2">
    <location>
        <begin position="562"/>
        <end position="579"/>
    </location>
</feature>
<evidence type="ECO:0000256" key="1">
    <source>
        <dbReference type="SAM" id="Coils"/>
    </source>
</evidence>
<feature type="compositionally biased region" description="Acidic residues" evidence="2">
    <location>
        <begin position="232"/>
        <end position="244"/>
    </location>
</feature>
<dbReference type="Proteomes" id="UP001142055">
    <property type="component" value="Chromosome 2"/>
</dbReference>
<proteinExistence type="predicted"/>
<feature type="compositionally biased region" description="Low complexity" evidence="2">
    <location>
        <begin position="774"/>
        <end position="789"/>
    </location>
</feature>
<dbReference type="GO" id="GO:0071011">
    <property type="term" value="C:precatalytic spliceosome"/>
    <property type="evidence" value="ECO:0007669"/>
    <property type="project" value="TreeGrafter"/>
</dbReference>
<feature type="compositionally biased region" description="Basic and acidic residues" evidence="2">
    <location>
        <begin position="629"/>
        <end position="638"/>
    </location>
</feature>
<feature type="compositionally biased region" description="Acidic residues" evidence="2">
    <location>
        <begin position="256"/>
        <end position="269"/>
    </location>
</feature>
<feature type="compositionally biased region" description="Basic and acidic residues" evidence="2">
    <location>
        <begin position="610"/>
        <end position="620"/>
    </location>
</feature>
<feature type="compositionally biased region" description="Polar residues" evidence="2">
    <location>
        <begin position="461"/>
        <end position="481"/>
    </location>
</feature>
<evidence type="ECO:0000256" key="2">
    <source>
        <dbReference type="SAM" id="MobiDB-lite"/>
    </source>
</evidence>
<dbReference type="PANTHER" id="PTHR46582:SF1">
    <property type="entry name" value="ZINC FINGER CCCH DOMAIN-CONTAINING PROTEIN 18"/>
    <property type="match status" value="1"/>
</dbReference>
<reference evidence="3" key="1">
    <citation type="submission" date="2022-12" db="EMBL/GenBank/DDBJ databases">
        <title>Genome assemblies of Blomia tropicalis.</title>
        <authorList>
            <person name="Cui Y."/>
        </authorList>
    </citation>
    <scope>NUCLEOTIDE SEQUENCE</scope>
    <source>
        <tissue evidence="3">Adult mites</tissue>
    </source>
</reference>
<dbReference type="OMA" id="TYRDPWR"/>
<keyword evidence="1" id="KW-0175">Coiled coil</keyword>
<keyword evidence="4" id="KW-1185">Reference proteome</keyword>
<feature type="compositionally biased region" description="Low complexity" evidence="2">
    <location>
        <begin position="352"/>
        <end position="366"/>
    </location>
</feature>
<protein>
    <submittedName>
        <fullName evidence="3">Uncharacterized protein</fullName>
    </submittedName>
</protein>
<feature type="region of interest" description="Disordered" evidence="2">
    <location>
        <begin position="214"/>
        <end position="269"/>
    </location>
</feature>
<feature type="coiled-coil region" evidence="1">
    <location>
        <begin position="146"/>
        <end position="173"/>
    </location>
</feature>
<evidence type="ECO:0000313" key="3">
    <source>
        <dbReference type="EMBL" id="KAJ6219260.1"/>
    </source>
</evidence>
<dbReference type="AlphaFoldDB" id="A0A9Q0M8N4"/>
<feature type="region of interest" description="Disordered" evidence="2">
    <location>
        <begin position="346"/>
        <end position="371"/>
    </location>
</feature>
<evidence type="ECO:0000313" key="4">
    <source>
        <dbReference type="Proteomes" id="UP001142055"/>
    </source>
</evidence>
<feature type="compositionally biased region" description="Basic and acidic residues" evidence="2">
    <location>
        <begin position="591"/>
        <end position="602"/>
    </location>
</feature>
<dbReference type="InterPro" id="IPR052647">
    <property type="entry name" value="Zinc_finger_CCCH-type"/>
</dbReference>
<feature type="region of interest" description="Disordered" evidence="2">
    <location>
        <begin position="455"/>
        <end position="489"/>
    </location>
</feature>
<feature type="region of interest" description="Disordered" evidence="2">
    <location>
        <begin position="767"/>
        <end position="796"/>
    </location>
</feature>
<feature type="compositionally biased region" description="Low complexity" evidence="2">
    <location>
        <begin position="639"/>
        <end position="657"/>
    </location>
</feature>
<dbReference type="PANTHER" id="PTHR46582">
    <property type="entry name" value="ZINC FINGER CCCH DOMAIN-CONTAINING PROTEIN 18"/>
    <property type="match status" value="1"/>
</dbReference>
<gene>
    <name evidence="3" type="ORF">RDWZM_005072</name>
</gene>
<sequence length="848" mass="96349">MKVVQNPSNYNMIEDGLLQKNKDQPIPKKLLRIMEYKKNGKQTQENLKESKKTAKRLKTVSVKTGDNNTIEKGMTRATKSLPTTVEKGILENDYQFLNRIDKMVSKAMAEAKLEEHFDVDLLPKIKDNNQIQNGKKFDKTSNLLVTESEKLEKRKQKRKIKDAKRKEKKSKKQNKLKAEFEELSFRKDKINFGEILINCSSSIIEKMSVELTSCGEGNDHIASNSKKSSSSYDDEELDYEEEIEDLKGNSNLKNDNDEEGEIIDNDDSIDDRLMSMTKHSVIDKDEGELDDDDLEEGEVKEEGEVVDDVAMNEEANPETVDNGKERPKIMAPTPEARKVLLHDPDIRRHGRSNNYNNWQNSNQGYNHAPRYNYNRVDRYGNVIRSTAREPSYHNHQNTPAQQLNSESAWERGIKQARKLLSEASKRKEVDTDFDHKRCNLTLDNATTNVGSIEKPVVITPGSPTSGNITNKRARYSGTQHSSSEDEVERRHRLAYDAAPWNNQATDRYGNIRPNYGSTNRSAETYRDPWRRSKSPKPAGTRSRGSMVNDRYHERSKQESRRSNSMSSLSSILSEGSDASGGRKLPYSRPNLESRTRFDRDNGNDLSYKTDIPKSRMDRIPKKPNASYQTKDRVSEAKSFDSWSESLSDSDSSSFFSDSDSDDSDTGLRNKSQTRKKSQADKRTGSKSHVFESNLKSGEVMIGNKKPNKESGSSSMEIHKRNLSGGKISRNNLEKEMKKTPIKMTFMKTQTSLKKDKTIDEQLNGELFEDQFETNNSRSSAKFSSGSKSNAHSDDDAYSLKSPILLDDALSSSSSNNNSGNRLHRREELLLKLKAVEDAIERKLGSKKD</sequence>
<feature type="compositionally biased region" description="Basic and acidic residues" evidence="2">
    <location>
        <begin position="549"/>
        <end position="561"/>
    </location>
</feature>
<comment type="caution">
    <text evidence="3">The sequence shown here is derived from an EMBL/GenBank/DDBJ whole genome shotgun (WGS) entry which is preliminary data.</text>
</comment>
<organism evidence="3 4">
    <name type="scientific">Blomia tropicalis</name>
    <name type="common">Mite</name>
    <dbReference type="NCBI Taxonomy" id="40697"/>
    <lineage>
        <taxon>Eukaryota</taxon>
        <taxon>Metazoa</taxon>
        <taxon>Ecdysozoa</taxon>
        <taxon>Arthropoda</taxon>
        <taxon>Chelicerata</taxon>
        <taxon>Arachnida</taxon>
        <taxon>Acari</taxon>
        <taxon>Acariformes</taxon>
        <taxon>Sarcoptiformes</taxon>
        <taxon>Astigmata</taxon>
        <taxon>Glycyphagoidea</taxon>
        <taxon>Echimyopodidae</taxon>
        <taxon>Blomia</taxon>
    </lineage>
</organism>
<dbReference type="GO" id="GO:0003723">
    <property type="term" value="F:RNA binding"/>
    <property type="evidence" value="ECO:0007669"/>
    <property type="project" value="TreeGrafter"/>
</dbReference>
<feature type="region of interest" description="Disordered" evidence="2">
    <location>
        <begin position="503"/>
        <end position="727"/>
    </location>
</feature>
<name>A0A9Q0M8N4_BLOTA</name>